<name>A0A0D9X7F1_9ORYZ</name>
<accession>A0A0D9X7F1</accession>
<keyword evidence="3" id="KW-1185">Reference proteome</keyword>
<organism evidence="2 3">
    <name type="scientific">Leersia perrieri</name>
    <dbReference type="NCBI Taxonomy" id="77586"/>
    <lineage>
        <taxon>Eukaryota</taxon>
        <taxon>Viridiplantae</taxon>
        <taxon>Streptophyta</taxon>
        <taxon>Embryophyta</taxon>
        <taxon>Tracheophyta</taxon>
        <taxon>Spermatophyta</taxon>
        <taxon>Magnoliopsida</taxon>
        <taxon>Liliopsida</taxon>
        <taxon>Poales</taxon>
        <taxon>Poaceae</taxon>
        <taxon>BOP clade</taxon>
        <taxon>Oryzoideae</taxon>
        <taxon>Oryzeae</taxon>
        <taxon>Oryzinae</taxon>
        <taxon>Leersia</taxon>
    </lineage>
</organism>
<evidence type="ECO:0000256" key="1">
    <source>
        <dbReference type="SAM" id="MobiDB-lite"/>
    </source>
</evidence>
<reference evidence="2 3" key="1">
    <citation type="submission" date="2012-08" db="EMBL/GenBank/DDBJ databases">
        <title>Oryza genome evolution.</title>
        <authorList>
            <person name="Wing R.A."/>
        </authorList>
    </citation>
    <scope>NUCLEOTIDE SEQUENCE</scope>
</reference>
<reference evidence="3" key="2">
    <citation type="submission" date="2013-12" db="EMBL/GenBank/DDBJ databases">
        <authorList>
            <person name="Yu Y."/>
            <person name="Lee S."/>
            <person name="de Baynast K."/>
            <person name="Wissotski M."/>
            <person name="Liu L."/>
            <person name="Talag J."/>
            <person name="Goicoechea J."/>
            <person name="Angelova A."/>
            <person name="Jetty R."/>
            <person name="Kudrna D."/>
            <person name="Golser W."/>
            <person name="Rivera L."/>
            <person name="Zhang J."/>
            <person name="Wing R."/>
        </authorList>
    </citation>
    <scope>NUCLEOTIDE SEQUENCE</scope>
</reference>
<dbReference type="Gramene" id="LPERR08G10890.1">
    <property type="protein sequence ID" value="LPERR08G10890.1"/>
    <property type="gene ID" value="LPERR08G10890"/>
</dbReference>
<evidence type="ECO:0000313" key="3">
    <source>
        <dbReference type="Proteomes" id="UP000032180"/>
    </source>
</evidence>
<sequence>MPARRPLNPTPRCRRAPPRPVDAGGLPSRRPRPPSAIAFVDGPDLGARGVGLHRRSPSAATTPTGPPPTGGIEAVASTTTSPRHPRLALLRGPRRRRRRR</sequence>
<dbReference type="Proteomes" id="UP000032180">
    <property type="component" value="Chromosome 8"/>
</dbReference>
<proteinExistence type="predicted"/>
<dbReference type="AlphaFoldDB" id="A0A0D9X7F1"/>
<protein>
    <submittedName>
        <fullName evidence="2">Uncharacterized protein</fullName>
    </submittedName>
</protein>
<dbReference type="HOGENOM" id="CLU_2310116_0_0_1"/>
<feature type="region of interest" description="Disordered" evidence="1">
    <location>
        <begin position="1"/>
        <end position="100"/>
    </location>
</feature>
<reference evidence="2" key="3">
    <citation type="submission" date="2015-04" db="UniProtKB">
        <authorList>
            <consortium name="EnsemblPlants"/>
        </authorList>
    </citation>
    <scope>IDENTIFICATION</scope>
</reference>
<evidence type="ECO:0000313" key="2">
    <source>
        <dbReference type="EnsemblPlants" id="LPERR08G10890.1"/>
    </source>
</evidence>
<dbReference type="EnsemblPlants" id="LPERR08G10890.1">
    <property type="protein sequence ID" value="LPERR08G10890.1"/>
    <property type="gene ID" value="LPERR08G10890"/>
</dbReference>